<feature type="compositionally biased region" description="Basic and acidic residues" evidence="1">
    <location>
        <begin position="295"/>
        <end position="331"/>
    </location>
</feature>
<evidence type="ECO:0000256" key="1">
    <source>
        <dbReference type="SAM" id="MobiDB-lite"/>
    </source>
</evidence>
<dbReference type="Proteomes" id="UP000317178">
    <property type="component" value="Chromosome"/>
</dbReference>
<feature type="compositionally biased region" description="Basic and acidic residues" evidence="1">
    <location>
        <begin position="257"/>
        <end position="288"/>
    </location>
</feature>
<feature type="compositionally biased region" description="Polar residues" evidence="1">
    <location>
        <begin position="183"/>
        <end position="202"/>
    </location>
</feature>
<dbReference type="AlphaFoldDB" id="A0A518CNJ4"/>
<organism evidence="2 3">
    <name type="scientific">Polystyrenella longa</name>
    <dbReference type="NCBI Taxonomy" id="2528007"/>
    <lineage>
        <taxon>Bacteria</taxon>
        <taxon>Pseudomonadati</taxon>
        <taxon>Planctomycetota</taxon>
        <taxon>Planctomycetia</taxon>
        <taxon>Planctomycetales</taxon>
        <taxon>Planctomycetaceae</taxon>
        <taxon>Polystyrenella</taxon>
    </lineage>
</organism>
<evidence type="ECO:0000313" key="3">
    <source>
        <dbReference type="Proteomes" id="UP000317178"/>
    </source>
</evidence>
<feature type="compositionally biased region" description="Low complexity" evidence="1">
    <location>
        <begin position="155"/>
        <end position="176"/>
    </location>
</feature>
<dbReference type="EMBL" id="CP036281">
    <property type="protein sequence ID" value="QDU80789.1"/>
    <property type="molecule type" value="Genomic_DNA"/>
</dbReference>
<proteinExistence type="predicted"/>
<evidence type="ECO:0008006" key="4">
    <source>
        <dbReference type="Google" id="ProtNLM"/>
    </source>
</evidence>
<keyword evidence="3" id="KW-1185">Reference proteome</keyword>
<gene>
    <name evidence="2" type="ORF">Pla110_25240</name>
</gene>
<dbReference type="KEGG" id="plon:Pla110_25240"/>
<evidence type="ECO:0000313" key="2">
    <source>
        <dbReference type="EMBL" id="QDU80789.1"/>
    </source>
</evidence>
<name>A0A518CNJ4_9PLAN</name>
<dbReference type="Gene3D" id="2.60.40.10">
    <property type="entry name" value="Immunoglobulins"/>
    <property type="match status" value="1"/>
</dbReference>
<feature type="region of interest" description="Disordered" evidence="1">
    <location>
        <begin position="42"/>
        <end position="368"/>
    </location>
</feature>
<sequence length="824" mass="92186">MTTKSLSSARFKLRLPSRFLIYTMGSLLALGLVMADVHGADKKERSGGKKSPQQSARKFSSQSRGNSKSTQNRSQNTNRGSSNRGNSSKFNRSQSFTQPNSSSKNSSRGSFSPRSNGQSTQNGSQSIRNRGSFNRGQSPQQTFKPPTAPNSGSKNPPSFNRGNSNGSNNVPSIGNNSRRDLNRGQNRNPNIQTKPNFQRPSTNQNNSNSLRDRLSNPGSNNGINLGNSNRGNVQNSSKNPPSNSSQLKPGQSNGNDNRNKIGNKDVSGLRDRLRNPGKENGNRPDNNRPDPGNLLDRKGNDKGDIGKNIRPDMKQPDRNGEGKGLRDRFENRSNNSKDNQNANNIRDRFNKGKDGRGPSFRDDPKMDKLPTFDRQRLLSDGGKVDRKDLKGKRLPKFEVDRKDNKDFIRNINDHGFKGGKLIARDGDNRDRDVRFNGIDRVIRPEKLDRIANIDIGRRVNLGRQFDYQRRGDLNRRLDLTVDLRNNGGWRNRRHIGGVHRDFTHTHFSSWYAGPGFYPRYTWTPRWSNWVSWSWWDHCYPICDPRPIIVRPIICEPAPAWTYYETPVWQPLPVATSGTWVDVPPAEVASPNEVDVQLLAVRFVDSGHVEKELGPRYRVWVRNNSSAPIEQGFNVTLLGSTDDRPVDGLPQEGVRVERLEADEVTSVDIRLPFEVNVMGRDEQDRKVPFSFLHVIVDSGREVNDVFRENNGIGLNNQEILPIDPWAFAPESDTVPMGSIVNIAGEGFGPEPGELFMVYEGEQYPAEIYGWYDLGIRFQVPNIPIGADDQSAEILVIRGDGAASNPIEVDVVTEATVLAPPVPGAQ</sequence>
<feature type="compositionally biased region" description="Polar residues" evidence="1">
    <location>
        <begin position="127"/>
        <end position="154"/>
    </location>
</feature>
<feature type="compositionally biased region" description="Polar residues" evidence="1">
    <location>
        <begin position="51"/>
        <end position="71"/>
    </location>
</feature>
<feature type="compositionally biased region" description="Low complexity" evidence="1">
    <location>
        <begin position="332"/>
        <end position="344"/>
    </location>
</feature>
<feature type="compositionally biased region" description="Basic and acidic residues" evidence="1">
    <location>
        <begin position="345"/>
        <end position="368"/>
    </location>
</feature>
<protein>
    <recommendedName>
        <fullName evidence="4">IPT/TIG domain protein</fullName>
    </recommendedName>
</protein>
<accession>A0A518CNJ4</accession>
<dbReference type="InterPro" id="IPR013783">
    <property type="entry name" value="Ig-like_fold"/>
</dbReference>
<feature type="compositionally biased region" description="Low complexity" evidence="1">
    <location>
        <begin position="203"/>
        <end position="249"/>
    </location>
</feature>
<reference evidence="2 3" key="1">
    <citation type="submission" date="2019-02" db="EMBL/GenBank/DDBJ databases">
        <title>Deep-cultivation of Planctomycetes and their phenomic and genomic characterization uncovers novel biology.</title>
        <authorList>
            <person name="Wiegand S."/>
            <person name="Jogler M."/>
            <person name="Boedeker C."/>
            <person name="Pinto D."/>
            <person name="Vollmers J."/>
            <person name="Rivas-Marin E."/>
            <person name="Kohn T."/>
            <person name="Peeters S.H."/>
            <person name="Heuer A."/>
            <person name="Rast P."/>
            <person name="Oberbeckmann S."/>
            <person name="Bunk B."/>
            <person name="Jeske O."/>
            <person name="Meyerdierks A."/>
            <person name="Storesund J.E."/>
            <person name="Kallscheuer N."/>
            <person name="Luecker S."/>
            <person name="Lage O.M."/>
            <person name="Pohl T."/>
            <person name="Merkel B.J."/>
            <person name="Hornburger P."/>
            <person name="Mueller R.-W."/>
            <person name="Bruemmer F."/>
            <person name="Labrenz M."/>
            <person name="Spormann A.M."/>
            <person name="Op den Camp H."/>
            <person name="Overmann J."/>
            <person name="Amann R."/>
            <person name="Jetten M.S.M."/>
            <person name="Mascher T."/>
            <person name="Medema M.H."/>
            <person name="Devos D.P."/>
            <person name="Kaster A.-K."/>
            <person name="Ovreas L."/>
            <person name="Rohde M."/>
            <person name="Galperin M.Y."/>
            <person name="Jogler C."/>
        </authorList>
    </citation>
    <scope>NUCLEOTIDE SEQUENCE [LARGE SCALE GENOMIC DNA]</scope>
    <source>
        <strain evidence="2 3">Pla110</strain>
    </source>
</reference>
<feature type="compositionally biased region" description="Low complexity" evidence="1">
    <location>
        <begin position="72"/>
        <end position="126"/>
    </location>
</feature>